<dbReference type="Proteomes" id="UP000317494">
    <property type="component" value="Unassembled WGS sequence"/>
</dbReference>
<evidence type="ECO:0000256" key="1">
    <source>
        <dbReference type="SAM" id="MobiDB-lite"/>
    </source>
</evidence>
<dbReference type="EMBL" id="QEAN01000020">
    <property type="protein sequence ID" value="TPX53206.1"/>
    <property type="molecule type" value="Genomic_DNA"/>
</dbReference>
<feature type="compositionally biased region" description="Polar residues" evidence="1">
    <location>
        <begin position="106"/>
        <end position="123"/>
    </location>
</feature>
<sequence length="291" mass="32649">MVGARCLDLRTGHPVGVGPAPAEIHNVESVSLDDDISSHLEFRVKLPEILLHVDFQVIGNKFEAEDEAEQLERHYEEIKRVREKEKAFKAKAEAEAEKKKEEERGAQTTSGKKSWIGCTNPSGIKSSPPPLVVDLDSLAEMVGAGIAVGEGGRLRRLSESQIDLRKYGEDTPSNTYSGRAWRIDSGHHDKTDVKTWERHLRTIADGIVTTDICQVKYTLEIYFIQDVMFYHPYFIARGHDEAYKPEVRAVRRSTDTGISRSPSLGLPKNTAVLFVAALSEYDQVLEEEESR</sequence>
<organism evidence="2 3">
    <name type="scientific">Synchytrium endobioticum</name>
    <dbReference type="NCBI Taxonomy" id="286115"/>
    <lineage>
        <taxon>Eukaryota</taxon>
        <taxon>Fungi</taxon>
        <taxon>Fungi incertae sedis</taxon>
        <taxon>Chytridiomycota</taxon>
        <taxon>Chytridiomycota incertae sedis</taxon>
        <taxon>Chytridiomycetes</taxon>
        <taxon>Synchytriales</taxon>
        <taxon>Synchytriaceae</taxon>
        <taxon>Synchytrium</taxon>
    </lineage>
</organism>
<gene>
    <name evidence="2" type="ORF">SeMB42_g00911</name>
</gene>
<evidence type="ECO:0000313" key="2">
    <source>
        <dbReference type="EMBL" id="TPX53206.1"/>
    </source>
</evidence>
<dbReference type="VEuPathDB" id="FungiDB:SeMB42_g00911"/>
<proteinExistence type="predicted"/>
<name>A0A507DNV7_9FUNG</name>
<evidence type="ECO:0000313" key="3">
    <source>
        <dbReference type="Proteomes" id="UP000317494"/>
    </source>
</evidence>
<comment type="caution">
    <text evidence="2">The sequence shown here is derived from an EMBL/GenBank/DDBJ whole genome shotgun (WGS) entry which is preliminary data.</text>
</comment>
<protein>
    <submittedName>
        <fullName evidence="2">Uncharacterized protein</fullName>
    </submittedName>
</protein>
<dbReference type="AlphaFoldDB" id="A0A507DNV7"/>
<keyword evidence="3" id="KW-1185">Reference proteome</keyword>
<reference evidence="2 3" key="1">
    <citation type="journal article" date="2019" name="Sci. Rep.">
        <title>Comparative genomics of chytrid fungi reveal insights into the obligate biotrophic and pathogenic lifestyle of Synchytrium endobioticum.</title>
        <authorList>
            <person name="van de Vossenberg B.T.L.H."/>
            <person name="Warris S."/>
            <person name="Nguyen H.D.T."/>
            <person name="van Gent-Pelzer M.P.E."/>
            <person name="Joly D.L."/>
            <person name="van de Geest H.C."/>
            <person name="Bonants P.J.M."/>
            <person name="Smith D.S."/>
            <person name="Levesque C.A."/>
            <person name="van der Lee T.A.J."/>
        </authorList>
    </citation>
    <scope>NUCLEOTIDE SEQUENCE [LARGE SCALE GENOMIC DNA]</scope>
    <source>
        <strain evidence="2 3">MB42</strain>
    </source>
</reference>
<accession>A0A507DNV7</accession>
<feature type="region of interest" description="Disordered" evidence="1">
    <location>
        <begin position="94"/>
        <end position="123"/>
    </location>
</feature>
<feature type="compositionally biased region" description="Basic and acidic residues" evidence="1">
    <location>
        <begin position="94"/>
        <end position="105"/>
    </location>
</feature>